<dbReference type="NCBIfam" id="TIGR02135">
    <property type="entry name" value="phoU_full"/>
    <property type="match status" value="1"/>
</dbReference>
<sequence>MGVRKNFELEMNQLTEKLISMGELAEAAFSSSIEALKNQDTEQATRIIDNDEQINAIEEEIEELVVKIIASQQPVASDLRKIMSAIKITTSVERIGDFAVDIAKSTLRIGNEELVKPLQDIPAMAELVQRMIRESLQAYKTDNAELAQEISELDDKVDSLYAKIVQDLLSRMVDAPQKMDQIMQLAFVARYIERMADHVTNISEAILYSVKGKRMDLNQ</sequence>
<evidence type="ECO:0000313" key="4">
    <source>
        <dbReference type="EMBL" id="MDQ0164167.1"/>
    </source>
</evidence>
<dbReference type="InterPro" id="IPR038078">
    <property type="entry name" value="PhoU-like_sf"/>
</dbReference>
<dbReference type="EMBL" id="JAUSTY010000001">
    <property type="protein sequence ID" value="MDQ0164167.1"/>
    <property type="molecule type" value="Genomic_DNA"/>
</dbReference>
<dbReference type="PANTHER" id="PTHR42930:SF3">
    <property type="entry name" value="PHOSPHATE-SPECIFIC TRANSPORT SYSTEM ACCESSORY PROTEIN PHOU"/>
    <property type="match status" value="1"/>
</dbReference>
<reference evidence="4 5" key="1">
    <citation type="submission" date="2023-07" db="EMBL/GenBank/DDBJ databases">
        <title>Genomic Encyclopedia of Type Strains, Phase IV (KMG-IV): sequencing the most valuable type-strain genomes for metagenomic binning, comparative biology and taxonomic classification.</title>
        <authorList>
            <person name="Goeker M."/>
        </authorList>
    </citation>
    <scope>NUCLEOTIDE SEQUENCE [LARGE SCALE GENOMIC DNA]</scope>
    <source>
        <strain evidence="4 5">DSM 12751</strain>
    </source>
</reference>
<accession>A0ABT9VT59</accession>
<dbReference type="PIRSF" id="PIRSF003107">
    <property type="entry name" value="PhoU"/>
    <property type="match status" value="1"/>
</dbReference>
<keyword evidence="1" id="KW-0963">Cytoplasm</keyword>
<comment type="subunit">
    <text evidence="1">Homodimer.</text>
</comment>
<keyword evidence="5" id="KW-1185">Reference proteome</keyword>
<organism evidence="4 5">
    <name type="scientific">Caldalkalibacillus horti</name>
    <dbReference type="NCBI Taxonomy" id="77523"/>
    <lineage>
        <taxon>Bacteria</taxon>
        <taxon>Bacillati</taxon>
        <taxon>Bacillota</taxon>
        <taxon>Bacilli</taxon>
        <taxon>Bacillales</taxon>
        <taxon>Bacillaceae</taxon>
        <taxon>Caldalkalibacillus</taxon>
    </lineage>
</organism>
<comment type="caution">
    <text evidence="4">The sequence shown here is derived from an EMBL/GenBank/DDBJ whole genome shotgun (WGS) entry which is preliminary data.</text>
</comment>
<dbReference type="RefSeq" id="WP_307389375.1">
    <property type="nucleotide sequence ID" value="NZ_BAAADK010000009.1"/>
</dbReference>
<dbReference type="Pfam" id="PF01895">
    <property type="entry name" value="PhoU"/>
    <property type="match status" value="2"/>
</dbReference>
<evidence type="ECO:0000259" key="3">
    <source>
        <dbReference type="Pfam" id="PF01895"/>
    </source>
</evidence>
<feature type="domain" description="PhoU" evidence="3">
    <location>
        <begin position="123"/>
        <end position="206"/>
    </location>
</feature>
<evidence type="ECO:0000256" key="2">
    <source>
        <dbReference type="SAM" id="Coils"/>
    </source>
</evidence>
<dbReference type="InterPro" id="IPR028366">
    <property type="entry name" value="PhoU"/>
</dbReference>
<dbReference type="Gene3D" id="1.20.58.220">
    <property type="entry name" value="Phosphate transport system protein phou homolog 2, domain 2"/>
    <property type="match status" value="1"/>
</dbReference>
<protein>
    <recommendedName>
        <fullName evidence="1">Phosphate-specific transport system accessory protein PhoU</fullName>
    </recommendedName>
</protein>
<feature type="coiled-coil region" evidence="2">
    <location>
        <begin position="136"/>
        <end position="163"/>
    </location>
</feature>
<keyword evidence="1" id="KW-0813">Transport</keyword>
<comment type="similarity">
    <text evidence="1">Belongs to the PhoU family.</text>
</comment>
<name>A0ABT9VT59_9BACI</name>
<gene>
    <name evidence="4" type="ORF">J2S11_000066</name>
</gene>
<comment type="function">
    <text evidence="1">Plays a role in the regulation of phosphate uptake.</text>
</comment>
<evidence type="ECO:0000313" key="5">
    <source>
        <dbReference type="Proteomes" id="UP001235840"/>
    </source>
</evidence>
<keyword evidence="1" id="KW-0592">Phosphate transport</keyword>
<comment type="subcellular location">
    <subcellularLocation>
        <location evidence="1">Cytoplasm</location>
    </subcellularLocation>
</comment>
<dbReference type="Proteomes" id="UP001235840">
    <property type="component" value="Unassembled WGS sequence"/>
</dbReference>
<evidence type="ECO:0000256" key="1">
    <source>
        <dbReference type="PIRNR" id="PIRNR003107"/>
    </source>
</evidence>
<dbReference type="PANTHER" id="PTHR42930">
    <property type="entry name" value="PHOSPHATE-SPECIFIC TRANSPORT SYSTEM ACCESSORY PROTEIN PHOU"/>
    <property type="match status" value="1"/>
</dbReference>
<keyword evidence="2" id="KW-0175">Coiled coil</keyword>
<dbReference type="InterPro" id="IPR026022">
    <property type="entry name" value="PhoU_dom"/>
</dbReference>
<proteinExistence type="inferred from homology"/>
<feature type="domain" description="PhoU" evidence="3">
    <location>
        <begin position="19"/>
        <end position="105"/>
    </location>
</feature>
<dbReference type="SUPFAM" id="SSF109755">
    <property type="entry name" value="PhoU-like"/>
    <property type="match status" value="1"/>
</dbReference>